<reference evidence="2" key="1">
    <citation type="submission" date="2025-02" db="EMBL/GenBank/DDBJ databases">
        <authorList>
            <consortium name="NCBI Genome Project"/>
        </authorList>
    </citation>
    <scope>NUCLEOTIDE SEQUENCE</scope>
</reference>
<evidence type="ECO:0000313" key="2">
    <source>
        <dbReference type="RefSeq" id="XP_059606672.1"/>
    </source>
</evidence>
<accession>A0AAJ8BZA0</accession>
<dbReference type="GeneID" id="84591333"/>
<organism evidence="2">
    <name type="scientific">Aspergillus niger</name>
    <dbReference type="NCBI Taxonomy" id="5061"/>
    <lineage>
        <taxon>Eukaryota</taxon>
        <taxon>Fungi</taxon>
        <taxon>Dikarya</taxon>
        <taxon>Ascomycota</taxon>
        <taxon>Pezizomycotina</taxon>
        <taxon>Eurotiomycetes</taxon>
        <taxon>Eurotiomycetidae</taxon>
        <taxon>Eurotiales</taxon>
        <taxon>Aspergillaceae</taxon>
        <taxon>Aspergillus</taxon>
        <taxon>Aspergillus subgen. Circumdati</taxon>
    </lineage>
</organism>
<evidence type="ECO:0000256" key="1">
    <source>
        <dbReference type="SAM" id="MobiDB-lite"/>
    </source>
</evidence>
<name>A0AAJ8BZA0_ASPNG</name>
<proteinExistence type="predicted"/>
<gene>
    <name evidence="2" type="ORF">An07g03480</name>
</gene>
<dbReference type="RefSeq" id="XP_059606672.1">
    <property type="nucleotide sequence ID" value="XM_059748349.1"/>
</dbReference>
<protein>
    <submittedName>
        <fullName evidence="2">Uncharacterized protein</fullName>
    </submittedName>
</protein>
<dbReference type="KEGG" id="ang:An07g03480"/>
<sequence>MALIYLSEVLGLLYGMVRLSSEVGIGSQPIVSTILGSGYGVIAPAAHSHSLINPLSHFQPDDPATRTCSEAIAPFALRGNGELGIPRIDDPHAGSPPLLRFILSSTPSPSVLVLIGFSPRLLASYRPISGARYKLYPGSPMTRLRPPRRHKSLSMIGRCPYSGSSHPGPGPDVKDKAPTSVEHKSRGLVDIITTLFFRIALPFVQLDFELASLSGPHAR</sequence>
<dbReference type="AlphaFoldDB" id="A0AAJ8BZA0"/>
<feature type="region of interest" description="Disordered" evidence="1">
    <location>
        <begin position="160"/>
        <end position="180"/>
    </location>
</feature>
<dbReference type="VEuPathDB" id="FungiDB:An07g03480"/>
<reference evidence="2" key="2">
    <citation type="submission" date="2025-08" db="UniProtKB">
        <authorList>
            <consortium name="RefSeq"/>
        </authorList>
    </citation>
    <scope>IDENTIFICATION</scope>
</reference>